<organism evidence="1 2">
    <name type="scientific">Nocardioides aquaticus</name>
    <dbReference type="NCBI Taxonomy" id="160826"/>
    <lineage>
        <taxon>Bacteria</taxon>
        <taxon>Bacillati</taxon>
        <taxon>Actinomycetota</taxon>
        <taxon>Actinomycetes</taxon>
        <taxon>Propionibacteriales</taxon>
        <taxon>Nocardioidaceae</taxon>
        <taxon>Nocardioides</taxon>
    </lineage>
</organism>
<sequence>MDHDESVRLFGPWAPRTPADAAALLADYPGRWWIAGGWAIETYTGVLREHGDVDPSIPRADVGLLREHLRGRLDVWAADSGTMWPLLSATDDVLPRSCENLWLRDGGAAPWEYDVILMDATEETWTFKRDGRITRPLEEILVARDGIDYLRPEVQLLHKARGRRPKDDQDLAACLPLLDAEPRAWLVDALALAHPGHPWIARLRA</sequence>
<reference evidence="1 2" key="1">
    <citation type="submission" date="2021-05" db="EMBL/GenBank/DDBJ databases">
        <title>Complete genome of Nocardioides aquaticus KCTC 9944T isolated from meromictic and hypersaline Ekho Lake, Antarctica.</title>
        <authorList>
            <person name="Hwang K."/>
            <person name="Kim K.M."/>
            <person name="Choe H."/>
        </authorList>
    </citation>
    <scope>NUCLEOTIDE SEQUENCE [LARGE SCALE GENOMIC DNA]</scope>
    <source>
        <strain evidence="1 2">KCTC 9944</strain>
    </source>
</reference>
<gene>
    <name evidence="1" type="ORF">ENKNEFLB_02354</name>
</gene>
<evidence type="ECO:0008006" key="3">
    <source>
        <dbReference type="Google" id="ProtNLM"/>
    </source>
</evidence>
<accession>A0ABX8EHH0</accession>
<keyword evidence="2" id="KW-1185">Reference proteome</keyword>
<dbReference type="RefSeq" id="WP_246535491.1">
    <property type="nucleotide sequence ID" value="NZ_BAAAHS010000044.1"/>
</dbReference>
<dbReference type="EMBL" id="CP075371">
    <property type="protein sequence ID" value="QVT79964.1"/>
    <property type="molecule type" value="Genomic_DNA"/>
</dbReference>
<protein>
    <recommendedName>
        <fullName evidence="3">Amino acid transporter</fullName>
    </recommendedName>
</protein>
<name>A0ABX8EHH0_9ACTN</name>
<evidence type="ECO:0000313" key="1">
    <source>
        <dbReference type="EMBL" id="QVT79964.1"/>
    </source>
</evidence>
<dbReference type="Proteomes" id="UP000679307">
    <property type="component" value="Chromosome"/>
</dbReference>
<evidence type="ECO:0000313" key="2">
    <source>
        <dbReference type="Proteomes" id="UP000679307"/>
    </source>
</evidence>
<proteinExistence type="predicted"/>